<evidence type="ECO:0000313" key="3">
    <source>
        <dbReference type="EMBL" id="KYC35205.1"/>
    </source>
</evidence>
<name>A0A139WRZ1_9CYAN</name>
<evidence type="ECO:0000313" key="4">
    <source>
        <dbReference type="Proteomes" id="UP000076925"/>
    </source>
</evidence>
<evidence type="ECO:0000256" key="1">
    <source>
        <dbReference type="SAM" id="Phobius"/>
    </source>
</evidence>
<feature type="chain" id="PRO_5007300413" evidence="2">
    <location>
        <begin position="27"/>
        <end position="160"/>
    </location>
</feature>
<gene>
    <name evidence="3" type="ORF">WA1_08585</name>
</gene>
<dbReference type="STRING" id="128403.WA1_08585"/>
<dbReference type="OrthoDB" id="574450at2"/>
<keyword evidence="1" id="KW-0812">Transmembrane</keyword>
<reference evidence="3 4" key="1">
    <citation type="journal article" date="2013" name="Genome Biol. Evol.">
        <title>Genomes of Stigonematalean cyanobacteria (subsection V) and the evolution of oxygenic photosynthesis from prokaryotes to plastids.</title>
        <authorList>
            <person name="Dagan T."/>
            <person name="Roettger M."/>
            <person name="Stucken K."/>
            <person name="Landan G."/>
            <person name="Koch R."/>
            <person name="Major P."/>
            <person name="Gould S.B."/>
            <person name="Goremykin V.V."/>
            <person name="Rippka R."/>
            <person name="Tandeau de Marsac N."/>
            <person name="Gugger M."/>
            <person name="Lockhart P.J."/>
            <person name="Allen J.F."/>
            <person name="Brune I."/>
            <person name="Maus I."/>
            <person name="Puhler A."/>
            <person name="Martin W.F."/>
        </authorList>
    </citation>
    <scope>NUCLEOTIDE SEQUENCE [LARGE SCALE GENOMIC DNA]</scope>
    <source>
        <strain evidence="3 4">PCC 7110</strain>
    </source>
</reference>
<keyword evidence="4" id="KW-1185">Reference proteome</keyword>
<protein>
    <submittedName>
        <fullName evidence="3">Uncharacterized protein</fullName>
    </submittedName>
</protein>
<dbReference type="Proteomes" id="UP000076925">
    <property type="component" value="Unassembled WGS sequence"/>
</dbReference>
<keyword evidence="1" id="KW-0472">Membrane</keyword>
<organism evidence="3 4">
    <name type="scientific">Scytonema hofmannii PCC 7110</name>
    <dbReference type="NCBI Taxonomy" id="128403"/>
    <lineage>
        <taxon>Bacteria</taxon>
        <taxon>Bacillati</taxon>
        <taxon>Cyanobacteriota</taxon>
        <taxon>Cyanophyceae</taxon>
        <taxon>Nostocales</taxon>
        <taxon>Scytonemataceae</taxon>
        <taxon>Scytonema</taxon>
    </lineage>
</organism>
<dbReference type="AlphaFoldDB" id="A0A139WRZ1"/>
<dbReference type="RefSeq" id="WP_017745478.1">
    <property type="nucleotide sequence ID" value="NZ_KQ976354.1"/>
</dbReference>
<dbReference type="EMBL" id="ANNX02000052">
    <property type="protein sequence ID" value="KYC35205.1"/>
    <property type="molecule type" value="Genomic_DNA"/>
</dbReference>
<comment type="caution">
    <text evidence="3">The sequence shown here is derived from an EMBL/GenBank/DDBJ whole genome shotgun (WGS) entry which is preliminary data.</text>
</comment>
<feature type="signal peptide" evidence="2">
    <location>
        <begin position="1"/>
        <end position="26"/>
    </location>
</feature>
<feature type="transmembrane region" description="Helical" evidence="1">
    <location>
        <begin position="60"/>
        <end position="82"/>
    </location>
</feature>
<keyword evidence="2" id="KW-0732">Signal</keyword>
<keyword evidence="1" id="KW-1133">Transmembrane helix</keyword>
<accession>A0A139WRZ1</accession>
<sequence>MKTAEKLAAGWLLSLGFMFLTISASAAIQKNSMQKPFPPSLYGAQEILNKEAIYVLDNTALHGLVFGVPTSILGVWLAMGLFRQSQQDKKVLKQQASEEMQSTFYRMLQDNSGRITLLSFAMQSELPPATARKYLDEQAKIFNASFKVSEDGGISYHFDL</sequence>
<evidence type="ECO:0000256" key="2">
    <source>
        <dbReference type="SAM" id="SignalP"/>
    </source>
</evidence>
<proteinExistence type="predicted"/>